<reference evidence="2 3" key="1">
    <citation type="submission" date="2023-09" db="EMBL/GenBank/DDBJ databases">
        <authorList>
            <person name="Rey-Velasco X."/>
        </authorList>
    </citation>
    <scope>NUCLEOTIDE SEQUENCE [LARGE SCALE GENOMIC DNA]</scope>
    <source>
        <strain evidence="2 3">W332</strain>
    </source>
</reference>
<proteinExistence type="predicted"/>
<evidence type="ECO:0000313" key="2">
    <source>
        <dbReference type="EMBL" id="MDT0559310.1"/>
    </source>
</evidence>
<dbReference type="InterPro" id="IPR024775">
    <property type="entry name" value="DinB-like"/>
</dbReference>
<dbReference type="SUPFAM" id="SSF109854">
    <property type="entry name" value="DinB/YfiT-like putative metalloenzymes"/>
    <property type="match status" value="1"/>
</dbReference>
<dbReference type="Pfam" id="PF12867">
    <property type="entry name" value="DinB_2"/>
    <property type="match status" value="1"/>
</dbReference>
<sequence length="182" mass="21095">MSPEELEQLKFPVGTFQKPNTITQDYIEECINTIEAFPQNIKDQINGLDLNALNYKYRPNGWNIKQVVHHCADSHMNSIIRFKLALTENTPTIRPYYEDRWATLIDGNDNNLENSLHILTGVHGKLGKLLRNISKEDLKREFVHPEHGKHFSLEETIGIYAWHSNHHLAHIKQALKFKGAFN</sequence>
<name>A0ABU2YMC1_9FLAO</name>
<dbReference type="EMBL" id="JAVRIA010000007">
    <property type="protein sequence ID" value="MDT0559310.1"/>
    <property type="molecule type" value="Genomic_DNA"/>
</dbReference>
<keyword evidence="2" id="KW-0378">Hydrolase</keyword>
<dbReference type="NCBIfam" id="NF009807">
    <property type="entry name" value="PRK13291.1"/>
    <property type="match status" value="1"/>
</dbReference>
<dbReference type="InterPro" id="IPR034660">
    <property type="entry name" value="DinB/YfiT-like"/>
</dbReference>
<evidence type="ECO:0000313" key="3">
    <source>
        <dbReference type="Proteomes" id="UP001259492"/>
    </source>
</evidence>
<organism evidence="2 3">
    <name type="scientific">Microcosmobacter mediterraneus</name>
    <dbReference type="NCBI Taxonomy" id="3075607"/>
    <lineage>
        <taxon>Bacteria</taxon>
        <taxon>Pseudomonadati</taxon>
        <taxon>Bacteroidota</taxon>
        <taxon>Flavobacteriia</taxon>
        <taxon>Flavobacteriales</taxon>
        <taxon>Flavobacteriaceae</taxon>
        <taxon>Microcosmobacter</taxon>
    </lineage>
</organism>
<dbReference type="GO" id="GO:0016787">
    <property type="term" value="F:hydrolase activity"/>
    <property type="evidence" value="ECO:0007669"/>
    <property type="project" value="UniProtKB-KW"/>
</dbReference>
<comment type="caution">
    <text evidence="2">The sequence shown here is derived from an EMBL/GenBank/DDBJ whole genome shotgun (WGS) entry which is preliminary data.</text>
</comment>
<evidence type="ECO:0000259" key="1">
    <source>
        <dbReference type="Pfam" id="PF12867"/>
    </source>
</evidence>
<dbReference type="RefSeq" id="WP_311428076.1">
    <property type="nucleotide sequence ID" value="NZ_JAVRIA010000007.1"/>
</dbReference>
<dbReference type="Proteomes" id="UP001259492">
    <property type="component" value="Unassembled WGS sequence"/>
</dbReference>
<accession>A0ABU2YMC1</accession>
<protein>
    <submittedName>
        <fullName evidence="2">Metal-dependent hydrolase</fullName>
    </submittedName>
</protein>
<dbReference type="Gene3D" id="1.20.120.450">
    <property type="entry name" value="dinb family like domain"/>
    <property type="match status" value="1"/>
</dbReference>
<feature type="domain" description="DinB-like" evidence="1">
    <location>
        <begin position="40"/>
        <end position="171"/>
    </location>
</feature>
<gene>
    <name evidence="2" type="ORF">RM697_11655</name>
</gene>
<keyword evidence="3" id="KW-1185">Reference proteome</keyword>